<dbReference type="EMBL" id="AJ225333">
    <property type="protein sequence ID" value="CAA12520.1"/>
    <property type="molecule type" value="Genomic_DNA"/>
</dbReference>
<sequence>MSKRLKDLIPPPQTNEETKYKYSYEDFKNAFGDFANFDTLSHLRVMQYLKQAQTREEQDIFTLIQRVLALQKELKTPGNEEKESAEAIKTLNFVLDVIKQLNDPRVIDLVKRIVDALATRAAAAGGGNK</sequence>
<geneLocation type="plasmid" evidence="1">
    <name>pDL10</name>
</geneLocation>
<gene>
    <name evidence="1" type="primary">pepH</name>
</gene>
<name>O57697_ACIAM</name>
<evidence type="ECO:0000313" key="1">
    <source>
        <dbReference type="EMBL" id="CAA12520.1"/>
    </source>
</evidence>
<accession>O57697</accession>
<dbReference type="PIR" id="T00003">
    <property type="entry name" value="T00003"/>
</dbReference>
<keyword evidence="1" id="KW-0614">Plasmid</keyword>
<proteinExistence type="predicted"/>
<protein>
    <submittedName>
        <fullName evidence="1">Hypothetical PepH protein</fullName>
    </submittedName>
</protein>
<reference evidence="1" key="1">
    <citation type="journal article" date="1999" name="Genetics">
        <title>Molecular analysis of pDL10 from Acidianus ambivalens reveals a family of related plasmids from extremely thermophilic and acidophilic archaea.</title>
        <authorList>
            <person name="Kletzin A."/>
            <person name="Lieke A."/>
            <person name="Urich T."/>
            <person name="Charlebois R.L."/>
            <person name="Sensen C.W."/>
        </authorList>
    </citation>
    <scope>NUCLEOTIDE SEQUENCE [LARGE SCALE GENOMIC DNA]</scope>
    <source>
        <strain evidence="1">Lei 10</strain>
        <plasmid evidence="1">pDL10</plasmid>
    </source>
</reference>
<dbReference type="AlphaFoldDB" id="O57697"/>
<organism evidence="1">
    <name type="scientific">Acidianus ambivalens</name>
    <name type="common">Desulfurolobus ambivalens</name>
    <dbReference type="NCBI Taxonomy" id="2283"/>
    <lineage>
        <taxon>Archaea</taxon>
        <taxon>Thermoproteota</taxon>
        <taxon>Thermoprotei</taxon>
        <taxon>Sulfolobales</taxon>
        <taxon>Sulfolobaceae</taxon>
        <taxon>Acidianus</taxon>
    </lineage>
</organism>